<dbReference type="EMBL" id="JBIRWE010000020">
    <property type="protein sequence ID" value="MFI1967450.1"/>
    <property type="molecule type" value="Genomic_DNA"/>
</dbReference>
<organism evidence="1 2">
    <name type="scientific">Streptomyces pathocidini</name>
    <dbReference type="NCBI Taxonomy" id="1650571"/>
    <lineage>
        <taxon>Bacteria</taxon>
        <taxon>Bacillati</taxon>
        <taxon>Actinomycetota</taxon>
        <taxon>Actinomycetes</taxon>
        <taxon>Kitasatosporales</taxon>
        <taxon>Streptomycetaceae</taxon>
        <taxon>Streptomyces</taxon>
    </lineage>
</organism>
<dbReference type="RefSeq" id="WP_157859254.1">
    <property type="nucleotide sequence ID" value="NZ_JBIRWE010000020.1"/>
</dbReference>
<gene>
    <name evidence="1" type="ORF">ACH429_25600</name>
</gene>
<accession>A0ABW7UXW9</accession>
<reference evidence="1 2" key="1">
    <citation type="submission" date="2024-10" db="EMBL/GenBank/DDBJ databases">
        <title>The Natural Products Discovery Center: Release of the First 8490 Sequenced Strains for Exploring Actinobacteria Biosynthetic Diversity.</title>
        <authorList>
            <person name="Kalkreuter E."/>
            <person name="Kautsar S.A."/>
            <person name="Yang D."/>
            <person name="Bader C.D."/>
            <person name="Teijaro C.N."/>
            <person name="Fluegel L."/>
            <person name="Davis C.M."/>
            <person name="Simpson J.R."/>
            <person name="Lauterbach L."/>
            <person name="Steele A.D."/>
            <person name="Gui C."/>
            <person name="Meng S."/>
            <person name="Li G."/>
            <person name="Viehrig K."/>
            <person name="Ye F."/>
            <person name="Su P."/>
            <person name="Kiefer A.F."/>
            <person name="Nichols A."/>
            <person name="Cepeda A.J."/>
            <person name="Yan W."/>
            <person name="Fan B."/>
            <person name="Jiang Y."/>
            <person name="Adhikari A."/>
            <person name="Zheng C.-J."/>
            <person name="Schuster L."/>
            <person name="Cowan T.M."/>
            <person name="Smanski M.J."/>
            <person name="Chevrette M.G."/>
            <person name="De Carvalho L.P.S."/>
            <person name="Shen B."/>
        </authorList>
    </citation>
    <scope>NUCLEOTIDE SEQUENCE [LARGE SCALE GENOMIC DNA]</scope>
    <source>
        <strain evidence="1 2">NPDC020327</strain>
    </source>
</reference>
<proteinExistence type="predicted"/>
<sequence length="77" mass="8622">MERDLIDLHGTTGKCTPAHEERTLSVIDHKTRARTRSREEVISRFVNKASVGILIVAVLGENASLQERLDQFHALAL</sequence>
<evidence type="ECO:0000313" key="2">
    <source>
        <dbReference type="Proteomes" id="UP001611548"/>
    </source>
</evidence>
<dbReference type="Proteomes" id="UP001611548">
    <property type="component" value="Unassembled WGS sequence"/>
</dbReference>
<evidence type="ECO:0000313" key="1">
    <source>
        <dbReference type="EMBL" id="MFI1967450.1"/>
    </source>
</evidence>
<comment type="caution">
    <text evidence="1">The sequence shown here is derived from an EMBL/GenBank/DDBJ whole genome shotgun (WGS) entry which is preliminary data.</text>
</comment>
<name>A0ABW7UXW9_9ACTN</name>
<keyword evidence="2" id="KW-1185">Reference proteome</keyword>
<protein>
    <submittedName>
        <fullName evidence="1">Uncharacterized protein</fullName>
    </submittedName>
</protein>